<dbReference type="CDD" id="cd00156">
    <property type="entry name" value="REC"/>
    <property type="match status" value="1"/>
</dbReference>
<dbReference type="PROSITE" id="PS50110">
    <property type="entry name" value="RESPONSE_REGULATORY"/>
    <property type="match status" value="2"/>
</dbReference>
<evidence type="ECO:0000256" key="8">
    <source>
        <dbReference type="ARBA" id="ARBA00023012"/>
    </source>
</evidence>
<gene>
    <name evidence="12" type="ORF">BN444_02210</name>
</gene>
<dbReference type="PANTHER" id="PTHR43065:SF10">
    <property type="entry name" value="PEROXIDE STRESS-ACTIVATED HISTIDINE KINASE MAK3"/>
    <property type="match status" value="1"/>
</dbReference>
<dbReference type="Gene3D" id="1.10.287.130">
    <property type="match status" value="1"/>
</dbReference>
<dbReference type="SMART" id="SM00448">
    <property type="entry name" value="REC"/>
    <property type="match status" value="2"/>
</dbReference>
<evidence type="ECO:0000259" key="11">
    <source>
        <dbReference type="PROSITE" id="PS50110"/>
    </source>
</evidence>
<keyword evidence="4 12" id="KW-0808">Transferase</keyword>
<keyword evidence="7" id="KW-0067">ATP-binding</keyword>
<dbReference type="SMART" id="SM00387">
    <property type="entry name" value="HATPase_c"/>
    <property type="match status" value="1"/>
</dbReference>
<feature type="domain" description="Response regulatory" evidence="11">
    <location>
        <begin position="12"/>
        <end position="128"/>
    </location>
</feature>
<keyword evidence="5" id="KW-0547">Nucleotide-binding</keyword>
<dbReference type="InterPro" id="IPR036097">
    <property type="entry name" value="HisK_dim/P_sf"/>
</dbReference>
<dbReference type="SUPFAM" id="SSF52172">
    <property type="entry name" value="CheY-like"/>
    <property type="match status" value="2"/>
</dbReference>
<dbReference type="GO" id="GO:0005524">
    <property type="term" value="F:ATP binding"/>
    <property type="evidence" value="ECO:0007669"/>
    <property type="project" value="UniProtKB-KW"/>
</dbReference>
<dbReference type="GO" id="GO:0000155">
    <property type="term" value="F:phosphorelay sensor kinase activity"/>
    <property type="evidence" value="ECO:0007669"/>
    <property type="project" value="InterPro"/>
</dbReference>
<evidence type="ECO:0000256" key="3">
    <source>
        <dbReference type="ARBA" id="ARBA00022553"/>
    </source>
</evidence>
<dbReference type="GO" id="GO:0016787">
    <property type="term" value="F:hydrolase activity"/>
    <property type="evidence" value="ECO:0007669"/>
    <property type="project" value="UniProtKB-KW"/>
</dbReference>
<dbReference type="PANTHER" id="PTHR43065">
    <property type="entry name" value="SENSOR HISTIDINE KINASE"/>
    <property type="match status" value="1"/>
</dbReference>
<dbReference type="InterPro" id="IPR003661">
    <property type="entry name" value="HisK_dim/P_dom"/>
</dbReference>
<dbReference type="InterPro" id="IPR004358">
    <property type="entry name" value="Sig_transdc_His_kin-like_C"/>
</dbReference>
<evidence type="ECO:0000313" key="13">
    <source>
        <dbReference type="Proteomes" id="UP000093071"/>
    </source>
</evidence>
<organism evidence="12 13">
    <name type="scientific">Xanthomonas translucens pv. translucens DSM 18974</name>
    <dbReference type="NCBI Taxonomy" id="1261556"/>
    <lineage>
        <taxon>Bacteria</taxon>
        <taxon>Pseudomonadati</taxon>
        <taxon>Pseudomonadota</taxon>
        <taxon>Gammaproteobacteria</taxon>
        <taxon>Lysobacterales</taxon>
        <taxon>Lysobacteraceae</taxon>
        <taxon>Xanthomonas</taxon>
        <taxon>Xanthomonas translucens group</taxon>
    </lineage>
</organism>
<name>A0A1C3TKJ7_XANCT</name>
<dbReference type="EMBL" id="LT604072">
    <property type="protein sequence ID" value="SCB03530.1"/>
    <property type="molecule type" value="Genomic_DNA"/>
</dbReference>
<dbReference type="Proteomes" id="UP000093071">
    <property type="component" value="Chromosome I"/>
</dbReference>
<reference evidence="13" key="1">
    <citation type="submission" date="2016-07" db="EMBL/GenBank/DDBJ databases">
        <authorList>
            <person name="Jaenicke Sebastian"/>
        </authorList>
    </citation>
    <scope>NUCLEOTIDE SEQUENCE [LARGE SCALE GENOMIC DNA]</scope>
</reference>
<dbReference type="Gene3D" id="3.40.50.2300">
    <property type="match status" value="2"/>
</dbReference>
<feature type="modified residue" description="4-aspartylphosphate" evidence="9">
    <location>
        <position position="436"/>
    </location>
</feature>
<feature type="domain" description="Response regulatory" evidence="11">
    <location>
        <begin position="386"/>
        <end position="501"/>
    </location>
</feature>
<dbReference type="PATRIC" id="fig|1261556.5.peg.764"/>
<dbReference type="InterPro" id="IPR001789">
    <property type="entry name" value="Sig_transdc_resp-reg_receiver"/>
</dbReference>
<feature type="domain" description="Histidine kinase" evidence="10">
    <location>
        <begin position="158"/>
        <end position="368"/>
    </location>
</feature>
<evidence type="ECO:0000256" key="5">
    <source>
        <dbReference type="ARBA" id="ARBA00022741"/>
    </source>
</evidence>
<evidence type="ECO:0000256" key="1">
    <source>
        <dbReference type="ARBA" id="ARBA00000085"/>
    </source>
</evidence>
<dbReference type="Pfam" id="PF00512">
    <property type="entry name" value="HisKA"/>
    <property type="match status" value="1"/>
</dbReference>
<sequence>MPTTGTNLGPLRILMVEDSPEDAELLSDQLLDAGLEATFRRVEGESALRAALREFAPDIVLSDLSMPEFSGHQALRVLREHSSSMPFIFVSGTIGEETAVEALRDGANDYIIKHNPTRLPSAVVRAIREARTERERQRVEGELMRAQRLESLALLAAGLSHDLRNILQPLLIVPELMIERSDDPQLRHLAEVIAECGRRGHEMAESMLSFVRGSRTPSERVSIAGLFQAVQMLLKSSLPERVSLQVEVADAALSIEANYTELQQCLLNLGLNAIQAMPGGGALSIAAAPALGADGNEQVRILVRDTGVGMDAATQAQLFSPFFTTKPDGTGLGLISCKRIVESYGGSIGVDSTPGVGTCFELLIPLRGQAPSAEPEPAIPMGKGQRVLLVDGEATRLSLLGNALSSQGYQPQLASDGAAALRDVREHGMPDLLIVDSDIILLSAVSLLLALQDLDYRGPAIVLEDAGTAMQRDHFPRDIAVHVLRKPLEMQRVFRAVAHDRRARVAQAAGNAARVPRGGACVGEWLRSRDSGLGRATATTALPSLVQTRLQSS</sequence>
<dbReference type="Pfam" id="PF02518">
    <property type="entry name" value="HATPase_c"/>
    <property type="match status" value="1"/>
</dbReference>
<dbReference type="AlphaFoldDB" id="A0A1C3TKJ7"/>
<proteinExistence type="predicted"/>
<keyword evidence="3 9" id="KW-0597">Phosphoprotein</keyword>
<evidence type="ECO:0000256" key="2">
    <source>
        <dbReference type="ARBA" id="ARBA00012438"/>
    </source>
</evidence>
<dbReference type="PROSITE" id="PS50109">
    <property type="entry name" value="HIS_KIN"/>
    <property type="match status" value="1"/>
</dbReference>
<accession>A0A1C3TKJ7</accession>
<dbReference type="SMART" id="SM00388">
    <property type="entry name" value="HisKA"/>
    <property type="match status" value="1"/>
</dbReference>
<keyword evidence="12" id="KW-0378">Hydrolase</keyword>
<keyword evidence="6" id="KW-0418">Kinase</keyword>
<dbReference type="CDD" id="cd00082">
    <property type="entry name" value="HisKA"/>
    <property type="match status" value="1"/>
</dbReference>
<dbReference type="SUPFAM" id="SSF55874">
    <property type="entry name" value="ATPase domain of HSP90 chaperone/DNA topoisomerase II/histidine kinase"/>
    <property type="match status" value="1"/>
</dbReference>
<evidence type="ECO:0000259" key="10">
    <source>
        <dbReference type="PROSITE" id="PS50109"/>
    </source>
</evidence>
<evidence type="ECO:0000313" key="12">
    <source>
        <dbReference type="EMBL" id="SCB03530.1"/>
    </source>
</evidence>
<dbReference type="Pfam" id="PF00072">
    <property type="entry name" value="Response_reg"/>
    <property type="match status" value="1"/>
</dbReference>
<evidence type="ECO:0000256" key="4">
    <source>
        <dbReference type="ARBA" id="ARBA00022679"/>
    </source>
</evidence>
<dbReference type="InterPro" id="IPR036890">
    <property type="entry name" value="HATPase_C_sf"/>
</dbReference>
<evidence type="ECO:0000256" key="7">
    <source>
        <dbReference type="ARBA" id="ARBA00022840"/>
    </source>
</evidence>
<dbReference type="InterPro" id="IPR003594">
    <property type="entry name" value="HATPase_dom"/>
</dbReference>
<dbReference type="RefSeq" id="WP_003477716.1">
    <property type="nucleotide sequence ID" value="NZ_LT604072.1"/>
</dbReference>
<evidence type="ECO:0000256" key="6">
    <source>
        <dbReference type="ARBA" id="ARBA00022777"/>
    </source>
</evidence>
<protein>
    <recommendedName>
        <fullName evidence="2">histidine kinase</fullName>
        <ecNumber evidence="2">2.7.13.3</ecNumber>
    </recommendedName>
</protein>
<dbReference type="SUPFAM" id="SSF47384">
    <property type="entry name" value="Homodimeric domain of signal transducing histidine kinase"/>
    <property type="match status" value="1"/>
</dbReference>
<dbReference type="InterPro" id="IPR011006">
    <property type="entry name" value="CheY-like_superfamily"/>
</dbReference>
<comment type="catalytic activity">
    <reaction evidence="1">
        <text>ATP + protein L-histidine = ADP + protein N-phospho-L-histidine.</text>
        <dbReference type="EC" id="2.7.13.3"/>
    </reaction>
</comment>
<dbReference type="EC" id="2.7.13.3" evidence="2"/>
<dbReference type="InterPro" id="IPR005467">
    <property type="entry name" value="His_kinase_dom"/>
</dbReference>
<evidence type="ECO:0000256" key="9">
    <source>
        <dbReference type="PROSITE-ProRule" id="PRU00169"/>
    </source>
</evidence>
<feature type="modified residue" description="4-aspartylphosphate" evidence="9">
    <location>
        <position position="63"/>
    </location>
</feature>
<keyword evidence="8" id="KW-0902">Two-component regulatory system</keyword>
<dbReference type="PRINTS" id="PR00344">
    <property type="entry name" value="BCTRLSENSOR"/>
</dbReference>
<dbReference type="Gene3D" id="3.30.565.10">
    <property type="entry name" value="Histidine kinase-like ATPase, C-terminal domain"/>
    <property type="match status" value="1"/>
</dbReference>